<accession>A0A0H3NXR3</accession>
<keyword evidence="4" id="KW-0472">Membrane</keyword>
<dbReference type="AlphaFoldDB" id="A0A0H3NXR3"/>
<evidence type="ECO:0000256" key="4">
    <source>
        <dbReference type="SAM" id="Phobius"/>
    </source>
</evidence>
<dbReference type="Pfam" id="PF08479">
    <property type="entry name" value="POTRA_2"/>
    <property type="match status" value="1"/>
</dbReference>
<dbReference type="Proteomes" id="UP000008084">
    <property type="component" value="Chromosome"/>
</dbReference>
<dbReference type="PATRIC" id="fig|930944.6.peg.3085"/>
<evidence type="ECO:0000259" key="6">
    <source>
        <dbReference type="Pfam" id="PF08479"/>
    </source>
</evidence>
<evidence type="ECO:0000256" key="1">
    <source>
        <dbReference type="ARBA" id="ARBA00022452"/>
    </source>
</evidence>
<evidence type="ECO:0000259" key="5">
    <source>
        <dbReference type="Pfam" id="PF03865"/>
    </source>
</evidence>
<evidence type="ECO:0000256" key="2">
    <source>
        <dbReference type="ARBA" id="ARBA00022692"/>
    </source>
</evidence>
<evidence type="ECO:0000259" key="7">
    <source>
        <dbReference type="Pfam" id="PF17287"/>
    </source>
</evidence>
<evidence type="ECO:0000313" key="8">
    <source>
        <dbReference type="EMBL" id="CBY29431.1"/>
    </source>
</evidence>
<keyword evidence="4" id="KW-1133">Transmembrane helix</keyword>
<dbReference type="GeneID" id="31411054"/>
<proteinExistence type="predicted"/>
<dbReference type="PIRSF" id="PIRSF029745">
    <property type="entry name" value="FhaC"/>
    <property type="match status" value="1"/>
</dbReference>
<dbReference type="InterPro" id="IPR013686">
    <property type="entry name" value="Polypept-transport_assoc_ShlB"/>
</dbReference>
<protein>
    <submittedName>
        <fullName evidence="8">Hemolysin activator protein</fullName>
    </submittedName>
</protein>
<evidence type="ECO:0000313" key="9">
    <source>
        <dbReference type="Proteomes" id="UP000008084"/>
    </source>
</evidence>
<keyword evidence="3" id="KW-0998">Cell outer membrane</keyword>
<feature type="domain" description="Polypeptide-transport-associated ShlB-type" evidence="6">
    <location>
        <begin position="89"/>
        <end position="164"/>
    </location>
</feature>
<dbReference type="InterPro" id="IPR027282">
    <property type="entry name" value="TPS"/>
</dbReference>
<dbReference type="InterPro" id="IPR005565">
    <property type="entry name" value="Hemolysn_activator_HlyB_C"/>
</dbReference>
<dbReference type="HOGENOM" id="CLU_020581_2_0_6"/>
<feature type="transmembrane region" description="Helical" evidence="4">
    <location>
        <begin position="20"/>
        <end position="41"/>
    </location>
</feature>
<dbReference type="KEGG" id="yey:Y11_30991"/>
<dbReference type="RefSeq" id="WP_005166177.1">
    <property type="nucleotide sequence ID" value="NC_017564.1"/>
</dbReference>
<dbReference type="PANTHER" id="PTHR34597:SF3">
    <property type="entry name" value="OUTER MEMBRANE TRANSPORTER CDIB"/>
    <property type="match status" value="1"/>
</dbReference>
<sequence length="570" mass="64441">MKLRKVTEGVLNDHNNKQIITILFYFLISMPFLPLAAYAVINPTQTVILEKQQSDLKKNLMPSLKFVSIDRQPIAPEQAGSSDDSLCLVIKQVKLINIDAFPNAGRLIQWAKQAQGNCLDEKGLSSLRDTLQWQLVVDGYITSHVTFTEDSYVDGTLFLTLIPGRLVSIEHHEDSQGYAQLNTVFSDRQGDLVNLRNLEQGLDNLQRLPSVNATMDVVLNSEDLSSQIMVTRQQSRFWRMDAFLDDAGHHGVGRYRAGATLFLDNPLSLSDLAYFSASRELDNHHDKGSYNFGLHYSIPFGYWLLSMVASQGAYYQSLLVANTAYKYHTYWRSLDMQIQWLLMRGYNYKTVGYTGALIRKSNRFLADIELEVQRSDTVDWQLGLQHLHYTRWATISGGINYQQGTQWFGARESPGRDSFSTARLINLTASLNIPFVLGGQHFQYQPTFSQQYTRSAVTMQDKFSIGGRNSVRGFTTGSGLVGPQGWFLKNDITWINPRLANQLYVGIDYGEVSEKGGQFLLGNRLVGGVLGIRGSYHNFGYDFTIGLPLDKPRGLKTDPVVFGFMMNWKY</sequence>
<reference evidence="8 9" key="1">
    <citation type="journal article" date="2011" name="J. Bacteriol.">
        <title>Complete genome sequence of Yersinia enterocolitica subsp. palearctica serogroup O:3.</title>
        <authorList>
            <person name="Batzilla J."/>
            <person name="Hoper D."/>
            <person name="Antonenka U."/>
            <person name="Heesemann J."/>
            <person name="Rakin A."/>
        </authorList>
    </citation>
    <scope>NUCLEOTIDE SEQUENCE [LARGE SCALE GENOMIC DNA]</scope>
    <source>
        <strain evidence="9">DSM 13030 / CIP 106945 / Y11</strain>
    </source>
</reference>
<dbReference type="PANTHER" id="PTHR34597">
    <property type="entry name" value="SLR1661 PROTEIN"/>
    <property type="match status" value="1"/>
</dbReference>
<organism evidence="8 9">
    <name type="scientific">Yersinia enterocolitica subsp. palearctica serotype O:3 (strain DSM 13030 / CIP 106945 / Y11)</name>
    <dbReference type="NCBI Taxonomy" id="930944"/>
    <lineage>
        <taxon>Bacteria</taxon>
        <taxon>Pseudomonadati</taxon>
        <taxon>Pseudomonadota</taxon>
        <taxon>Gammaproteobacteria</taxon>
        <taxon>Enterobacterales</taxon>
        <taxon>Yersiniaceae</taxon>
        <taxon>Yersinia</taxon>
    </lineage>
</organism>
<dbReference type="Gene3D" id="2.40.160.50">
    <property type="entry name" value="membrane protein fhac: a member of the omp85/tpsb transporter family"/>
    <property type="match status" value="1"/>
</dbReference>
<dbReference type="EMBL" id="FR729477">
    <property type="protein sequence ID" value="CBY29431.1"/>
    <property type="molecule type" value="Genomic_DNA"/>
</dbReference>
<keyword evidence="1" id="KW-1134">Transmembrane beta strand</keyword>
<dbReference type="InterPro" id="IPR035251">
    <property type="entry name" value="ShlB_POTRA"/>
</dbReference>
<dbReference type="Pfam" id="PF03865">
    <property type="entry name" value="ShlB"/>
    <property type="match status" value="1"/>
</dbReference>
<dbReference type="GO" id="GO:0008320">
    <property type="term" value="F:protein transmembrane transporter activity"/>
    <property type="evidence" value="ECO:0007669"/>
    <property type="project" value="TreeGrafter"/>
</dbReference>
<dbReference type="Pfam" id="PF17287">
    <property type="entry name" value="POTRA_3"/>
    <property type="match status" value="1"/>
</dbReference>
<keyword evidence="2 4" id="KW-0812">Transmembrane</keyword>
<feature type="domain" description="Haemolysin activator HlyB C-terminal" evidence="5">
    <location>
        <begin position="226"/>
        <end position="534"/>
    </location>
</feature>
<name>A0A0H3NXR3_YERE1</name>
<dbReference type="GO" id="GO:0098046">
    <property type="term" value="C:type V protein secretion system complex"/>
    <property type="evidence" value="ECO:0007669"/>
    <property type="project" value="TreeGrafter"/>
</dbReference>
<evidence type="ECO:0000256" key="3">
    <source>
        <dbReference type="ARBA" id="ARBA00023237"/>
    </source>
</evidence>
<feature type="domain" description="ShlB POTRA" evidence="7">
    <location>
        <begin position="177"/>
        <end position="217"/>
    </location>
</feature>
<dbReference type="InterPro" id="IPR051544">
    <property type="entry name" value="TPS_OM_transporter"/>
</dbReference>
<dbReference type="GO" id="GO:0046819">
    <property type="term" value="P:protein secretion by the type V secretion system"/>
    <property type="evidence" value="ECO:0007669"/>
    <property type="project" value="TreeGrafter"/>
</dbReference>
<gene>
    <name evidence="8" type="ordered locus">Y11_30991</name>
</gene>